<feature type="signal peptide" evidence="1">
    <location>
        <begin position="1"/>
        <end position="20"/>
    </location>
</feature>
<reference evidence="3" key="1">
    <citation type="submission" date="2020-12" db="EMBL/GenBank/DDBJ databases">
        <title>Bacterial taxonomy.</title>
        <authorList>
            <person name="Pan X."/>
        </authorList>
    </citation>
    <scope>NUCLEOTIDE SEQUENCE</scope>
    <source>
        <strain evidence="3">M0105</strain>
    </source>
</reference>
<evidence type="ECO:0000256" key="1">
    <source>
        <dbReference type="SAM" id="SignalP"/>
    </source>
</evidence>
<dbReference type="Proteomes" id="UP000655420">
    <property type="component" value="Unassembled WGS sequence"/>
</dbReference>
<evidence type="ECO:0000313" key="4">
    <source>
        <dbReference type="Proteomes" id="UP000655420"/>
    </source>
</evidence>
<keyword evidence="1" id="KW-0732">Signal</keyword>
<dbReference type="AlphaFoldDB" id="A0A8J7MA50"/>
<evidence type="ECO:0000259" key="2">
    <source>
        <dbReference type="Pfam" id="PF00691"/>
    </source>
</evidence>
<name>A0A8J7MA50_9RHOB</name>
<dbReference type="InterPro" id="IPR036737">
    <property type="entry name" value="OmpA-like_sf"/>
</dbReference>
<dbReference type="SUPFAM" id="SSF103088">
    <property type="entry name" value="OmpA-like"/>
    <property type="match status" value="1"/>
</dbReference>
<sequence>MRRFLLAAAFVAASASVALANPCGFSETGRVVIKGYPVGATAIPKDQVDRLTRFAETASHRFAICVLAQVDKQGTKAANEKVAKGRAEKVRAFLIKQGVKPDAIKIALQEEALTFFGLLPSDQDDDRRVVVTHD</sequence>
<gene>
    <name evidence="3" type="ORF">H0I76_17615</name>
</gene>
<dbReference type="InterPro" id="IPR006665">
    <property type="entry name" value="OmpA-like"/>
</dbReference>
<feature type="domain" description="OmpA-like" evidence="2">
    <location>
        <begin position="39"/>
        <end position="108"/>
    </location>
</feature>
<accession>A0A8J7MA50</accession>
<dbReference type="Gene3D" id="3.30.1330.60">
    <property type="entry name" value="OmpA-like domain"/>
    <property type="match status" value="1"/>
</dbReference>
<proteinExistence type="predicted"/>
<organism evidence="3 4">
    <name type="scientific">Thermohalobaculum xanthum</name>
    <dbReference type="NCBI Taxonomy" id="2753746"/>
    <lineage>
        <taxon>Bacteria</taxon>
        <taxon>Pseudomonadati</taxon>
        <taxon>Pseudomonadota</taxon>
        <taxon>Alphaproteobacteria</taxon>
        <taxon>Rhodobacterales</taxon>
        <taxon>Paracoccaceae</taxon>
        <taxon>Thermohalobaculum</taxon>
    </lineage>
</organism>
<dbReference type="Pfam" id="PF00691">
    <property type="entry name" value="OmpA"/>
    <property type="match status" value="1"/>
</dbReference>
<keyword evidence="4" id="KW-1185">Reference proteome</keyword>
<comment type="caution">
    <text evidence="3">The sequence shown here is derived from an EMBL/GenBank/DDBJ whole genome shotgun (WGS) entry which is preliminary data.</text>
</comment>
<evidence type="ECO:0000313" key="3">
    <source>
        <dbReference type="EMBL" id="MBK0401018.1"/>
    </source>
</evidence>
<dbReference type="RefSeq" id="WP_200612984.1">
    <property type="nucleotide sequence ID" value="NZ_JAEHHL010000012.1"/>
</dbReference>
<dbReference type="EMBL" id="JAEHHL010000012">
    <property type="protein sequence ID" value="MBK0401018.1"/>
    <property type="molecule type" value="Genomic_DNA"/>
</dbReference>
<feature type="chain" id="PRO_5035157282" evidence="1">
    <location>
        <begin position="21"/>
        <end position="134"/>
    </location>
</feature>
<protein>
    <submittedName>
        <fullName evidence="3">OmpA family protein</fullName>
    </submittedName>
</protein>